<proteinExistence type="predicted"/>
<protein>
    <submittedName>
        <fullName evidence="1">Uncharacterized protein</fullName>
    </submittedName>
</protein>
<organism evidence="1 2">
    <name type="scientific">Carboxylicivirga marina</name>
    <dbReference type="NCBI Taxonomy" id="2800988"/>
    <lineage>
        <taxon>Bacteria</taxon>
        <taxon>Pseudomonadati</taxon>
        <taxon>Bacteroidota</taxon>
        <taxon>Bacteroidia</taxon>
        <taxon>Marinilabiliales</taxon>
        <taxon>Marinilabiliaceae</taxon>
        <taxon>Carboxylicivirga</taxon>
    </lineage>
</organism>
<evidence type="ECO:0000313" key="2">
    <source>
        <dbReference type="Proteomes" id="UP000605676"/>
    </source>
</evidence>
<accession>A0ABS1HMS3</accession>
<name>A0ABS1HMS3_9BACT</name>
<dbReference type="Proteomes" id="UP000605676">
    <property type="component" value="Unassembled WGS sequence"/>
</dbReference>
<reference evidence="1 2" key="1">
    <citation type="submission" date="2021-01" db="EMBL/GenBank/DDBJ databases">
        <title>Carboxyliciviraga sp.nov., isolated from coastal sediments.</title>
        <authorList>
            <person name="Lu D."/>
            <person name="Zhang T."/>
        </authorList>
    </citation>
    <scope>NUCLEOTIDE SEQUENCE [LARGE SCALE GENOMIC DNA]</scope>
    <source>
        <strain evidence="1 2">N1Y132</strain>
    </source>
</reference>
<dbReference type="EMBL" id="JAENRR010000047">
    <property type="protein sequence ID" value="MBK3518967.1"/>
    <property type="molecule type" value="Genomic_DNA"/>
</dbReference>
<keyword evidence="2" id="KW-1185">Reference proteome</keyword>
<evidence type="ECO:0000313" key="1">
    <source>
        <dbReference type="EMBL" id="MBK3518967.1"/>
    </source>
</evidence>
<dbReference type="RefSeq" id="WP_200466188.1">
    <property type="nucleotide sequence ID" value="NZ_JAENRR010000047.1"/>
</dbReference>
<sequence>MQNIEPYNRWEKVYEATCDPQSLFYGEQYDPFLCRNTIYNHYIHPRWDEFGSKTLYLKILFVSYEQQFAIIELMGEWNDCLYNDIMHLKRTVIENLEANGIQKFILIGENVLNFHYSDDSYYEDWFNDIDDGWIMAINFRDHVLEEFDKINLNYYFLYGGQLNHVKWRTLSPIKLFTALDQYANKVLNP</sequence>
<gene>
    <name evidence="1" type="ORF">JIV24_16590</name>
</gene>
<comment type="caution">
    <text evidence="1">The sequence shown here is derived from an EMBL/GenBank/DDBJ whole genome shotgun (WGS) entry which is preliminary data.</text>
</comment>